<accession>A0A6N6VW72</accession>
<keyword evidence="1" id="KW-0732">Signal</keyword>
<dbReference type="AlphaFoldDB" id="A0A6N6VW72"/>
<comment type="caution">
    <text evidence="2">The sequence shown here is derived from an EMBL/GenBank/DDBJ whole genome shotgun (WGS) entry which is preliminary data.</text>
</comment>
<organism evidence="2 3">
    <name type="scientific">Silvanigrella paludirubra</name>
    <dbReference type="NCBI Taxonomy" id="2499159"/>
    <lineage>
        <taxon>Bacteria</taxon>
        <taxon>Pseudomonadati</taxon>
        <taxon>Bdellovibrionota</taxon>
        <taxon>Oligoflexia</taxon>
        <taxon>Silvanigrellales</taxon>
        <taxon>Silvanigrellaceae</taxon>
        <taxon>Silvanigrella</taxon>
    </lineage>
</organism>
<evidence type="ECO:0000313" key="2">
    <source>
        <dbReference type="EMBL" id="KAB8037667.1"/>
    </source>
</evidence>
<reference evidence="2 3" key="1">
    <citation type="submission" date="2019-10" db="EMBL/GenBank/DDBJ databases">
        <title>New species of Slilvanegrellaceae.</title>
        <authorList>
            <person name="Pitt A."/>
            <person name="Hahn M.W."/>
        </authorList>
    </citation>
    <scope>NUCLEOTIDE SEQUENCE [LARGE SCALE GENOMIC DNA]</scope>
    <source>
        <strain evidence="2 3">SP-Ram-0.45-NSY-1</strain>
    </source>
</reference>
<protein>
    <submittedName>
        <fullName evidence="2">Uncharacterized protein</fullName>
    </submittedName>
</protein>
<name>A0A6N6VW72_9BACT</name>
<feature type="signal peptide" evidence="1">
    <location>
        <begin position="1"/>
        <end position="20"/>
    </location>
</feature>
<feature type="chain" id="PRO_5026681771" evidence="1">
    <location>
        <begin position="21"/>
        <end position="138"/>
    </location>
</feature>
<dbReference type="RefSeq" id="WP_153420742.1">
    <property type="nucleotide sequence ID" value="NZ_WFLM01000004.1"/>
</dbReference>
<evidence type="ECO:0000313" key="3">
    <source>
        <dbReference type="Proteomes" id="UP000437748"/>
    </source>
</evidence>
<gene>
    <name evidence="2" type="ORF">GCL60_10860</name>
</gene>
<sequence>MFKKLFFIIGSIFIATNTHADIAYIYCATPNMNWNWLKEMGDYVFVSGEWKSGQIGSYRFNYFKITDNTNISNLQKKCVKQFGESYIFAQPADDTSTDWNLFGSDEINLSSGVIRYCSTSTSQSLIFSRAYCFYSLYR</sequence>
<dbReference type="Proteomes" id="UP000437748">
    <property type="component" value="Unassembled WGS sequence"/>
</dbReference>
<proteinExistence type="predicted"/>
<keyword evidence="3" id="KW-1185">Reference proteome</keyword>
<dbReference type="EMBL" id="WFLM01000004">
    <property type="protein sequence ID" value="KAB8037667.1"/>
    <property type="molecule type" value="Genomic_DNA"/>
</dbReference>
<evidence type="ECO:0000256" key="1">
    <source>
        <dbReference type="SAM" id="SignalP"/>
    </source>
</evidence>